<protein>
    <submittedName>
        <fullName evidence="2">Uncharacterized protein</fullName>
    </submittedName>
</protein>
<organism evidence="2 3">
    <name type="scientific">Phaeomoniella chlamydospora</name>
    <name type="common">Phaeoacremonium chlamydosporum</name>
    <dbReference type="NCBI Taxonomy" id="158046"/>
    <lineage>
        <taxon>Eukaryota</taxon>
        <taxon>Fungi</taxon>
        <taxon>Dikarya</taxon>
        <taxon>Ascomycota</taxon>
        <taxon>Pezizomycotina</taxon>
        <taxon>Eurotiomycetes</taxon>
        <taxon>Chaetothyriomycetidae</taxon>
        <taxon>Phaeomoniellales</taxon>
        <taxon>Phaeomoniellaceae</taxon>
        <taxon>Phaeomoniella</taxon>
    </lineage>
</organism>
<feature type="region of interest" description="Disordered" evidence="1">
    <location>
        <begin position="111"/>
        <end position="134"/>
    </location>
</feature>
<feature type="compositionally biased region" description="Polar residues" evidence="1">
    <location>
        <begin position="39"/>
        <end position="60"/>
    </location>
</feature>
<dbReference type="EMBL" id="LCWF01000177">
    <property type="protein sequence ID" value="KKY15730.1"/>
    <property type="molecule type" value="Genomic_DNA"/>
</dbReference>
<gene>
    <name evidence="2" type="ORF">UCRPC4_g06166</name>
</gene>
<reference evidence="2 3" key="2">
    <citation type="submission" date="2015-05" db="EMBL/GenBank/DDBJ databases">
        <authorList>
            <person name="Morales-Cruz A."/>
            <person name="Amrine K.C."/>
            <person name="Cantu D."/>
        </authorList>
    </citation>
    <scope>NUCLEOTIDE SEQUENCE [LARGE SCALE GENOMIC DNA]</scope>
    <source>
        <strain evidence="2">UCRPC4</strain>
    </source>
</reference>
<evidence type="ECO:0000313" key="3">
    <source>
        <dbReference type="Proteomes" id="UP000053317"/>
    </source>
</evidence>
<evidence type="ECO:0000256" key="1">
    <source>
        <dbReference type="SAM" id="MobiDB-lite"/>
    </source>
</evidence>
<comment type="caution">
    <text evidence="2">The sequence shown here is derived from an EMBL/GenBank/DDBJ whole genome shotgun (WGS) entry which is preliminary data.</text>
</comment>
<sequence length="270" mass="30720">MQYTQEYLGGRARQQSGQQPSQSQYASYSSDVAYPSGPQAPSYTTIPQYQQQQHGSRMELSSQYGAAQYYPPGDATANTISGVPTHQYIGGQLQQNEFSEPIAGERSPLGQSFNLGMAQYPPETAPSPVPEHMEAQDADKNYERFQARLKHIFSDIQAGKLVEAAKVLYELTDWLSEIFIAYGLTKDDKELYQDRIEFWRRFNDCWLALFQKQKDLTEEMLRGGRRMNIMVLDDIRKMGDAIVALSDKLDPHGLVDYEMGAWEEDIMESK</sequence>
<dbReference type="OrthoDB" id="5552418at2759"/>
<proteinExistence type="predicted"/>
<keyword evidence="3" id="KW-1185">Reference proteome</keyword>
<evidence type="ECO:0000313" key="2">
    <source>
        <dbReference type="EMBL" id="KKY15730.1"/>
    </source>
</evidence>
<feature type="region of interest" description="Disordered" evidence="1">
    <location>
        <begin position="1"/>
        <end position="60"/>
    </location>
</feature>
<dbReference type="AlphaFoldDB" id="A0A0G2GFD1"/>
<reference evidence="2 3" key="1">
    <citation type="submission" date="2015-05" db="EMBL/GenBank/DDBJ databases">
        <title>Distinctive expansion of gene families associated with plant cell wall degradation and secondary metabolism in the genomes of grapevine trunk pathogens.</title>
        <authorList>
            <person name="Lawrence D.P."/>
            <person name="Travadon R."/>
            <person name="Rolshausen P.E."/>
            <person name="Baumgartner K."/>
        </authorList>
    </citation>
    <scope>NUCLEOTIDE SEQUENCE [LARGE SCALE GENOMIC DNA]</scope>
    <source>
        <strain evidence="2">UCRPC4</strain>
    </source>
</reference>
<accession>A0A0G2GFD1</accession>
<dbReference type="Proteomes" id="UP000053317">
    <property type="component" value="Unassembled WGS sequence"/>
</dbReference>
<feature type="compositionally biased region" description="Low complexity" evidence="1">
    <location>
        <begin position="10"/>
        <end position="30"/>
    </location>
</feature>
<name>A0A0G2GFD1_PHACM</name>